<dbReference type="PROSITE" id="PS50893">
    <property type="entry name" value="ABC_TRANSPORTER_2"/>
    <property type="match status" value="1"/>
</dbReference>
<dbReference type="PANTHER" id="PTHR42788">
    <property type="entry name" value="TAURINE IMPORT ATP-BINDING PROTEIN-RELATED"/>
    <property type="match status" value="1"/>
</dbReference>
<evidence type="ECO:0000259" key="4">
    <source>
        <dbReference type="PROSITE" id="PS50893"/>
    </source>
</evidence>
<dbReference type="InterPro" id="IPR003593">
    <property type="entry name" value="AAA+_ATPase"/>
</dbReference>
<keyword evidence="2" id="KW-0547">Nucleotide-binding</keyword>
<evidence type="ECO:0000256" key="1">
    <source>
        <dbReference type="ARBA" id="ARBA00022448"/>
    </source>
</evidence>
<proteinExistence type="predicted"/>
<organism evidence="5">
    <name type="scientific">invertebrate metagenome</name>
    <dbReference type="NCBI Taxonomy" id="1711999"/>
    <lineage>
        <taxon>unclassified sequences</taxon>
        <taxon>metagenomes</taxon>
        <taxon>organismal metagenomes</taxon>
    </lineage>
</organism>
<dbReference type="EMBL" id="NSIT01000077">
    <property type="protein sequence ID" value="PJE79325.1"/>
    <property type="molecule type" value="Genomic_DNA"/>
</dbReference>
<dbReference type="InterPro" id="IPR003439">
    <property type="entry name" value="ABC_transporter-like_ATP-bd"/>
</dbReference>
<name>A0A2H9T7V4_9ZZZZ</name>
<evidence type="ECO:0000256" key="2">
    <source>
        <dbReference type="ARBA" id="ARBA00022741"/>
    </source>
</evidence>
<keyword evidence="5" id="KW-0378">Hydrolase</keyword>
<comment type="caution">
    <text evidence="5">The sequence shown here is derived from an EMBL/GenBank/DDBJ whole genome shotgun (WGS) entry which is preliminary data.</text>
</comment>
<dbReference type="GO" id="GO:0016887">
    <property type="term" value="F:ATP hydrolysis activity"/>
    <property type="evidence" value="ECO:0007669"/>
    <property type="project" value="InterPro"/>
</dbReference>
<dbReference type="Pfam" id="PF00005">
    <property type="entry name" value="ABC_tran"/>
    <property type="match status" value="1"/>
</dbReference>
<evidence type="ECO:0000313" key="5">
    <source>
        <dbReference type="EMBL" id="PJE79325.1"/>
    </source>
</evidence>
<feature type="domain" description="ABC transporter" evidence="4">
    <location>
        <begin position="1"/>
        <end position="225"/>
    </location>
</feature>
<dbReference type="EC" id="3.6.3.36" evidence="5"/>
<sequence length="242" mass="27246">MKLDHLSFSYGERLILSNITMNVPLGEITAVMGPSGCGKTTLLQIIAGLLLPDSGYINRLKGNSKDLSTGFVFQDARLLPWKTVFDNIALVLDNRLSLKEKHHWITALLKKMQLYDIAHYYPYQLSGGMQQRVGLARALSVKPDLLLMDEPFSSVDACTRQLLIEEFRELSKQWELTSVFVTHQIDDALALAKQAVILSSSPASIVEKLNLTKMVNDDSWDVAKKNIWKRLKPWANQETSCP</sequence>
<gene>
    <name evidence="5" type="primary">tauB</name>
    <name evidence="5" type="ORF">CI610_01710</name>
</gene>
<dbReference type="Gene3D" id="3.40.50.300">
    <property type="entry name" value="P-loop containing nucleotide triphosphate hydrolases"/>
    <property type="match status" value="1"/>
</dbReference>
<evidence type="ECO:0000256" key="3">
    <source>
        <dbReference type="ARBA" id="ARBA00022840"/>
    </source>
</evidence>
<dbReference type="PANTHER" id="PTHR42788:SF20">
    <property type="entry name" value="ABC TRANSPORTER ATP-BINDING PROTEIN"/>
    <property type="match status" value="1"/>
</dbReference>
<dbReference type="SUPFAM" id="SSF52540">
    <property type="entry name" value="P-loop containing nucleoside triphosphate hydrolases"/>
    <property type="match status" value="1"/>
</dbReference>
<dbReference type="GO" id="GO:0005524">
    <property type="term" value="F:ATP binding"/>
    <property type="evidence" value="ECO:0007669"/>
    <property type="project" value="UniProtKB-KW"/>
</dbReference>
<reference evidence="5" key="1">
    <citation type="journal article" date="2017" name="Appl. Environ. Microbiol.">
        <title>Molecular characterization of an Endozoicomonas-like organism causing infection in king scallop Pecten maximus L.</title>
        <authorList>
            <person name="Cano I."/>
            <person name="van Aerle R."/>
            <person name="Ross S."/>
            <person name="Verner-Jeffreys D.W."/>
            <person name="Paley R.K."/>
            <person name="Rimmer G."/>
            <person name="Ryder D."/>
            <person name="Hooper P."/>
            <person name="Stone D."/>
            <person name="Feist S.W."/>
        </authorList>
    </citation>
    <scope>NUCLEOTIDE SEQUENCE</scope>
</reference>
<keyword evidence="3 5" id="KW-0067">ATP-binding</keyword>
<dbReference type="AlphaFoldDB" id="A0A2H9T7V4"/>
<keyword evidence="1" id="KW-0813">Transport</keyword>
<dbReference type="InterPro" id="IPR027417">
    <property type="entry name" value="P-loop_NTPase"/>
</dbReference>
<dbReference type="SMART" id="SM00382">
    <property type="entry name" value="AAA"/>
    <property type="match status" value="1"/>
</dbReference>
<dbReference type="InterPro" id="IPR050166">
    <property type="entry name" value="ABC_transporter_ATP-bind"/>
</dbReference>
<dbReference type="PROSITE" id="PS00211">
    <property type="entry name" value="ABC_TRANSPORTER_1"/>
    <property type="match status" value="1"/>
</dbReference>
<dbReference type="InterPro" id="IPR017871">
    <property type="entry name" value="ABC_transporter-like_CS"/>
</dbReference>
<accession>A0A2H9T7V4</accession>
<protein>
    <submittedName>
        <fullName evidence="5">Taurine import ATP-binding protein TauB</fullName>
        <ecNumber evidence="5">3.6.3.36</ecNumber>
    </submittedName>
</protein>